<dbReference type="GO" id="GO:0016020">
    <property type="term" value="C:membrane"/>
    <property type="evidence" value="ECO:0007669"/>
    <property type="project" value="TreeGrafter"/>
</dbReference>
<organism evidence="4 5">
    <name type="scientific">Fibrella aestuarina BUZ 2</name>
    <dbReference type="NCBI Taxonomy" id="1166018"/>
    <lineage>
        <taxon>Bacteria</taxon>
        <taxon>Pseudomonadati</taxon>
        <taxon>Bacteroidota</taxon>
        <taxon>Cytophagia</taxon>
        <taxon>Cytophagales</taxon>
        <taxon>Spirosomataceae</taxon>
        <taxon>Fibrella</taxon>
    </lineage>
</organism>
<comment type="similarity">
    <text evidence="1 3">Belongs to the short-chain dehydrogenases/reductases (SDR) family.</text>
</comment>
<dbReference type="Pfam" id="PF00106">
    <property type="entry name" value="adh_short"/>
    <property type="match status" value="1"/>
</dbReference>
<reference evidence="4 5" key="1">
    <citation type="journal article" date="2012" name="J. Bacteriol.">
        <title>Genome Sequence of Fibrella aestuarina BUZ 2T, a Filamentous Marine Bacterium.</title>
        <authorList>
            <person name="Filippini M."/>
            <person name="Qi W."/>
            <person name="Blom J."/>
            <person name="Goesmann A."/>
            <person name="Smits T.H."/>
            <person name="Bagheri H.C."/>
        </authorList>
    </citation>
    <scope>NUCLEOTIDE SEQUENCE [LARGE SCALE GENOMIC DNA]</scope>
    <source>
        <strain evidence="5">BUZ 2T</strain>
    </source>
</reference>
<keyword evidence="5" id="KW-1185">Reference proteome</keyword>
<dbReference type="OrthoDB" id="9810734at2"/>
<dbReference type="HOGENOM" id="CLU_010194_2_6_10"/>
<protein>
    <submittedName>
        <fullName evidence="4">Short-chain dehydrogenase/reductase SDR</fullName>
        <ecNumber evidence="4">1.-.-.-</ecNumber>
    </submittedName>
</protein>
<accession>I0K2J1</accession>
<dbReference type="PRINTS" id="PR00081">
    <property type="entry name" value="GDHRDH"/>
</dbReference>
<evidence type="ECO:0000313" key="4">
    <source>
        <dbReference type="EMBL" id="CCG98344.1"/>
    </source>
</evidence>
<evidence type="ECO:0000256" key="3">
    <source>
        <dbReference type="RuleBase" id="RU000363"/>
    </source>
</evidence>
<proteinExistence type="inferred from homology"/>
<dbReference type="PANTHER" id="PTHR44196">
    <property type="entry name" value="DEHYDROGENASE/REDUCTASE SDR FAMILY MEMBER 7B"/>
    <property type="match status" value="1"/>
</dbReference>
<dbReference type="EMBL" id="HE796683">
    <property type="protein sequence ID" value="CCG98344.1"/>
    <property type="molecule type" value="Genomic_DNA"/>
</dbReference>
<dbReference type="EC" id="1.-.-.-" evidence="4"/>
<dbReference type="RefSeq" id="WP_015329444.1">
    <property type="nucleotide sequence ID" value="NC_020054.1"/>
</dbReference>
<dbReference type="KEGG" id="fae:FAES_0331"/>
<dbReference type="PATRIC" id="fig|1166018.3.peg.339"/>
<evidence type="ECO:0000256" key="2">
    <source>
        <dbReference type="ARBA" id="ARBA00023002"/>
    </source>
</evidence>
<dbReference type="SUPFAM" id="SSF51735">
    <property type="entry name" value="NAD(P)-binding Rossmann-fold domains"/>
    <property type="match status" value="1"/>
</dbReference>
<dbReference type="InterPro" id="IPR036291">
    <property type="entry name" value="NAD(P)-bd_dom_sf"/>
</dbReference>
<name>I0K2J1_9BACT</name>
<dbReference type="eggNOG" id="COG3967">
    <property type="taxonomic scope" value="Bacteria"/>
</dbReference>
<dbReference type="Proteomes" id="UP000011058">
    <property type="component" value="Chromosome"/>
</dbReference>
<evidence type="ECO:0000256" key="1">
    <source>
        <dbReference type="ARBA" id="ARBA00006484"/>
    </source>
</evidence>
<keyword evidence="2 4" id="KW-0560">Oxidoreductase</keyword>
<dbReference type="InterPro" id="IPR002347">
    <property type="entry name" value="SDR_fam"/>
</dbReference>
<dbReference type="Gene3D" id="3.40.50.720">
    <property type="entry name" value="NAD(P)-binding Rossmann-like Domain"/>
    <property type="match status" value="1"/>
</dbReference>
<sequence>MNLSNNKILITGGASGIGLGLTERFIQENNAVIICGRREAALADVAARFPSVITRVCDLARADDRQALYDWVRAEHADLNVLVNNAGIQQWMSVTDDAFYERAKDEIAVNIEAPLHLTALFANLPALKTVMNVTSGLAFVPLTKVPVYSATKAFFHSFTLSLRYLLAPKGIDVIELIPPALNTDLGGKGLHDQAPPVSGFIDAVFEQLTQGKTELTYGFSEAMANATPDGLRAAFDRMNPPA</sequence>
<dbReference type="PRINTS" id="PR00080">
    <property type="entry name" value="SDRFAMILY"/>
</dbReference>
<dbReference type="STRING" id="1166018.FAES_0331"/>
<dbReference type="PANTHER" id="PTHR44196:SF1">
    <property type="entry name" value="DEHYDROGENASE_REDUCTASE SDR FAMILY MEMBER 7B"/>
    <property type="match status" value="1"/>
</dbReference>
<evidence type="ECO:0000313" key="5">
    <source>
        <dbReference type="Proteomes" id="UP000011058"/>
    </source>
</evidence>
<dbReference type="AlphaFoldDB" id="I0K2J1"/>
<gene>
    <name evidence="4" type="primary">dltE</name>
    <name evidence="4" type="ORF">FAES_0331</name>
</gene>
<dbReference type="GO" id="GO:0016491">
    <property type="term" value="F:oxidoreductase activity"/>
    <property type="evidence" value="ECO:0007669"/>
    <property type="project" value="UniProtKB-KW"/>
</dbReference>